<name>A0ABQ9DJR1_9PASS</name>
<evidence type="ECO:0000313" key="1">
    <source>
        <dbReference type="EMBL" id="KAJ7421785.1"/>
    </source>
</evidence>
<sequence length="110" mass="12695">MLLEEFVKNCRPQKGCIVEKFMKDFVLWKSPELKQEEECEEDEALETKCYEHTAGLVSHPSALLRGKEVEESEMKLKLGKMEGWKEVFKCANMIFLFGNGLEILVESSFA</sequence>
<comment type="caution">
    <text evidence="1">The sequence shown here is derived from an EMBL/GenBank/DDBJ whole genome shotgun (WGS) entry which is preliminary data.</text>
</comment>
<dbReference type="Proteomes" id="UP001145742">
    <property type="component" value="Unassembled WGS sequence"/>
</dbReference>
<protein>
    <submittedName>
        <fullName evidence="1">Uncharacterized protein</fullName>
    </submittedName>
</protein>
<proteinExistence type="predicted"/>
<organism evidence="1 2">
    <name type="scientific">Willisornis vidua</name>
    <name type="common">Xingu scale-backed antbird</name>
    <dbReference type="NCBI Taxonomy" id="1566151"/>
    <lineage>
        <taxon>Eukaryota</taxon>
        <taxon>Metazoa</taxon>
        <taxon>Chordata</taxon>
        <taxon>Craniata</taxon>
        <taxon>Vertebrata</taxon>
        <taxon>Euteleostomi</taxon>
        <taxon>Archelosauria</taxon>
        <taxon>Archosauria</taxon>
        <taxon>Dinosauria</taxon>
        <taxon>Saurischia</taxon>
        <taxon>Theropoda</taxon>
        <taxon>Coelurosauria</taxon>
        <taxon>Aves</taxon>
        <taxon>Neognathae</taxon>
        <taxon>Neoaves</taxon>
        <taxon>Telluraves</taxon>
        <taxon>Australaves</taxon>
        <taxon>Passeriformes</taxon>
        <taxon>Thamnophilidae</taxon>
        <taxon>Willisornis</taxon>
    </lineage>
</organism>
<reference evidence="1" key="1">
    <citation type="submission" date="2019-10" db="EMBL/GenBank/DDBJ databases">
        <authorList>
            <person name="Soares A.E.R."/>
            <person name="Aleixo A."/>
            <person name="Schneider P."/>
            <person name="Miyaki C.Y."/>
            <person name="Schneider M.P."/>
            <person name="Mello C."/>
            <person name="Vasconcelos A.T.R."/>
        </authorList>
    </citation>
    <scope>NUCLEOTIDE SEQUENCE</scope>
    <source>
        <tissue evidence="1">Muscle</tissue>
    </source>
</reference>
<dbReference type="EMBL" id="WHWB01033124">
    <property type="protein sequence ID" value="KAJ7421785.1"/>
    <property type="molecule type" value="Genomic_DNA"/>
</dbReference>
<gene>
    <name evidence="1" type="ORF">WISP_41173</name>
</gene>
<accession>A0ABQ9DJR1</accession>
<keyword evidence="2" id="KW-1185">Reference proteome</keyword>
<evidence type="ECO:0000313" key="2">
    <source>
        <dbReference type="Proteomes" id="UP001145742"/>
    </source>
</evidence>